<feature type="domain" description="Lipoyl-binding" evidence="2">
    <location>
        <begin position="128"/>
        <end position="169"/>
    </location>
</feature>
<dbReference type="VEuPathDB" id="ToxoDB:EMH_0062700"/>
<reference evidence="3" key="1">
    <citation type="submission" date="2013-10" db="EMBL/GenBank/DDBJ databases">
        <title>Genomic analysis of the causative agents of coccidiosis in chickens.</title>
        <authorList>
            <person name="Reid A.J."/>
            <person name="Blake D."/>
            <person name="Billington K."/>
            <person name="Browne H."/>
            <person name="Dunn M."/>
            <person name="Hung S."/>
            <person name="Kawahara F."/>
            <person name="Miranda-Saavedra D."/>
            <person name="Mourier T."/>
            <person name="Nagra H."/>
            <person name="Otto T.D."/>
            <person name="Rawlings N."/>
            <person name="Sanchez A."/>
            <person name="Sanders M."/>
            <person name="Subramaniam C."/>
            <person name="Tay Y."/>
            <person name="Dear P."/>
            <person name="Doerig C."/>
            <person name="Gruber A."/>
            <person name="Parkinson J."/>
            <person name="Shirley M."/>
            <person name="Wan K.L."/>
            <person name="Berriman M."/>
            <person name="Tomley F."/>
            <person name="Pain A."/>
        </authorList>
    </citation>
    <scope>NUCLEOTIDE SEQUENCE [LARGE SCALE GENOMIC DNA]</scope>
    <source>
        <strain evidence="3">Houghton</strain>
    </source>
</reference>
<dbReference type="SUPFAM" id="SSF51230">
    <property type="entry name" value="Single hybrid motif"/>
    <property type="match status" value="1"/>
</dbReference>
<dbReference type="Pfam" id="PF00364">
    <property type="entry name" value="Biotin_lipoyl"/>
    <property type="match status" value="1"/>
</dbReference>
<dbReference type="CDD" id="cd06849">
    <property type="entry name" value="lipoyl_domain"/>
    <property type="match status" value="1"/>
</dbReference>
<keyword evidence="4" id="KW-1185">Reference proteome</keyword>
<sequence>MAVFLRGLSRADLPCGRTGGLVSFLGNSSSNSSSGGICSSSRSSSSFKQAPSPYASLLVACSYLRFCLHARQSGGPLGAPQPRRSPQTLEGLRGRSGCWQQLTTPSSSSSSRGSIRCYSSSSSSSSNYVVRLETDKVAVDVAAKTTGKLVRIAAPAGTNVVVGGELAVIEPLDADAAAAAAAAAASPPVQRRRPSILFRSVRNSAAAPAAAAAAPGAAESAAAASPPVQRRRPSILFRSVRNRLERLGLLPHQQQQPEQQQQQGKPQGATSSSRSQQQHGAAAAATPSTSSGPGGVTVIRYSGMEQLPPSLQPRALSPEEINIINDGGLANADTAVRAWTVSLCFNPASAAAAAAAAAGGSSKRAKKGASS</sequence>
<feature type="region of interest" description="Disordered" evidence="1">
    <location>
        <begin position="251"/>
        <end position="298"/>
    </location>
</feature>
<accession>U6JZP3</accession>
<feature type="region of interest" description="Disordered" evidence="1">
    <location>
        <begin position="75"/>
        <end position="122"/>
    </location>
</feature>
<dbReference type="GeneID" id="25380866"/>
<feature type="compositionally biased region" description="Low complexity" evidence="1">
    <location>
        <begin position="251"/>
        <end position="291"/>
    </location>
</feature>
<dbReference type="RefSeq" id="XP_013353515.1">
    <property type="nucleotide sequence ID" value="XM_013498061.1"/>
</dbReference>
<evidence type="ECO:0000313" key="3">
    <source>
        <dbReference type="EMBL" id="CDJ30950.1"/>
    </source>
</evidence>
<proteinExistence type="predicted"/>
<dbReference type="EMBL" id="HG682918">
    <property type="protein sequence ID" value="CDJ30950.1"/>
    <property type="molecule type" value="Genomic_DNA"/>
</dbReference>
<dbReference type="InterPro" id="IPR000089">
    <property type="entry name" value="Biotin_lipoyl"/>
</dbReference>
<dbReference type="Gene3D" id="2.40.50.100">
    <property type="match status" value="1"/>
</dbReference>
<feature type="compositionally biased region" description="Low complexity" evidence="1">
    <location>
        <begin position="106"/>
        <end position="122"/>
    </location>
</feature>
<evidence type="ECO:0000313" key="4">
    <source>
        <dbReference type="Proteomes" id="UP000030744"/>
    </source>
</evidence>
<evidence type="ECO:0000256" key="1">
    <source>
        <dbReference type="SAM" id="MobiDB-lite"/>
    </source>
</evidence>
<organism evidence="3 4">
    <name type="scientific">Eimeria mitis</name>
    <dbReference type="NCBI Taxonomy" id="44415"/>
    <lineage>
        <taxon>Eukaryota</taxon>
        <taxon>Sar</taxon>
        <taxon>Alveolata</taxon>
        <taxon>Apicomplexa</taxon>
        <taxon>Conoidasida</taxon>
        <taxon>Coccidia</taxon>
        <taxon>Eucoccidiorida</taxon>
        <taxon>Eimeriorina</taxon>
        <taxon>Eimeriidae</taxon>
        <taxon>Eimeria</taxon>
    </lineage>
</organism>
<reference evidence="3" key="2">
    <citation type="submission" date="2013-10" db="EMBL/GenBank/DDBJ databases">
        <authorList>
            <person name="Aslett M."/>
        </authorList>
    </citation>
    <scope>NUCLEOTIDE SEQUENCE [LARGE SCALE GENOMIC DNA]</scope>
    <source>
        <strain evidence="3">Houghton</strain>
    </source>
</reference>
<dbReference type="Proteomes" id="UP000030744">
    <property type="component" value="Unassembled WGS sequence"/>
</dbReference>
<evidence type="ECO:0000259" key="2">
    <source>
        <dbReference type="Pfam" id="PF00364"/>
    </source>
</evidence>
<dbReference type="OrthoDB" id="348244at2759"/>
<name>U6JZP3_9EIME</name>
<dbReference type="AlphaFoldDB" id="U6JZP3"/>
<protein>
    <recommendedName>
        <fullName evidence="2">Lipoyl-binding domain-containing protein</fullName>
    </recommendedName>
</protein>
<gene>
    <name evidence="3" type="ORF">EMH_0062700</name>
</gene>
<dbReference type="InterPro" id="IPR011053">
    <property type="entry name" value="Single_hybrid_motif"/>
</dbReference>